<dbReference type="PANTHER" id="PTHR30055">
    <property type="entry name" value="HTH-TYPE TRANSCRIPTIONAL REGULATOR RUTR"/>
    <property type="match status" value="1"/>
</dbReference>
<dbReference type="InterPro" id="IPR001647">
    <property type="entry name" value="HTH_TetR"/>
</dbReference>
<evidence type="ECO:0000259" key="6">
    <source>
        <dbReference type="PROSITE" id="PS50977"/>
    </source>
</evidence>
<keyword evidence="1" id="KW-0678">Repressor</keyword>
<dbReference type="Gene3D" id="1.10.357.10">
    <property type="entry name" value="Tetracycline Repressor, domain 2"/>
    <property type="match status" value="1"/>
</dbReference>
<keyword evidence="8" id="KW-1185">Reference proteome</keyword>
<dbReference type="GO" id="GO:0003700">
    <property type="term" value="F:DNA-binding transcription factor activity"/>
    <property type="evidence" value="ECO:0007669"/>
    <property type="project" value="TreeGrafter"/>
</dbReference>
<reference evidence="7 8" key="1">
    <citation type="submission" date="2016-11" db="EMBL/GenBank/DDBJ databases">
        <title>Complete genome sequence of Sulfitobacter sp. AM1-D1, a toxic bacteria associated with marine dinoflagellate Alexandrium minutum in East China Sea.</title>
        <authorList>
            <person name="Yang Q."/>
            <person name="Zhang X."/>
            <person name="Tian X."/>
        </authorList>
    </citation>
    <scope>NUCLEOTIDE SEQUENCE [LARGE SCALE GENOMIC DNA]</scope>
    <source>
        <strain evidence="7 8">AM1-D1</strain>
        <plasmid evidence="7 8">unnamed4</plasmid>
    </source>
</reference>
<dbReference type="PRINTS" id="PR00455">
    <property type="entry name" value="HTHTETR"/>
</dbReference>
<feature type="domain" description="HTH tetR-type" evidence="6">
    <location>
        <begin position="13"/>
        <end position="73"/>
    </location>
</feature>
<dbReference type="SUPFAM" id="SSF48498">
    <property type="entry name" value="Tetracyclin repressor-like, C-terminal domain"/>
    <property type="match status" value="1"/>
</dbReference>
<dbReference type="OrthoDB" id="7185252at2"/>
<keyword evidence="4" id="KW-0804">Transcription</keyword>
<evidence type="ECO:0000313" key="8">
    <source>
        <dbReference type="Proteomes" id="UP000181897"/>
    </source>
</evidence>
<dbReference type="AlphaFoldDB" id="A0A1J0WNV4"/>
<dbReference type="Gene3D" id="1.10.10.60">
    <property type="entry name" value="Homeodomain-like"/>
    <property type="match status" value="1"/>
</dbReference>
<dbReference type="Pfam" id="PF17932">
    <property type="entry name" value="TetR_C_24"/>
    <property type="match status" value="1"/>
</dbReference>
<gene>
    <name evidence="7" type="ORF">BOO69_20860</name>
</gene>
<evidence type="ECO:0000256" key="2">
    <source>
        <dbReference type="ARBA" id="ARBA00023015"/>
    </source>
</evidence>
<dbReference type="KEGG" id="suam:BOO69_20860"/>
<keyword evidence="2" id="KW-0805">Transcription regulation</keyword>
<name>A0A1J0WNV4_9RHOB</name>
<evidence type="ECO:0000256" key="4">
    <source>
        <dbReference type="ARBA" id="ARBA00023163"/>
    </source>
</evidence>
<dbReference type="GO" id="GO:0000976">
    <property type="term" value="F:transcription cis-regulatory region binding"/>
    <property type="evidence" value="ECO:0007669"/>
    <property type="project" value="TreeGrafter"/>
</dbReference>
<dbReference type="EMBL" id="CP018080">
    <property type="protein sequence ID" value="APE46007.1"/>
    <property type="molecule type" value="Genomic_DNA"/>
</dbReference>
<dbReference type="InterPro" id="IPR009057">
    <property type="entry name" value="Homeodomain-like_sf"/>
</dbReference>
<dbReference type="InterPro" id="IPR050109">
    <property type="entry name" value="HTH-type_TetR-like_transc_reg"/>
</dbReference>
<dbReference type="PANTHER" id="PTHR30055:SF175">
    <property type="entry name" value="HTH-TYPE TRANSCRIPTIONAL REPRESSOR KSTR2"/>
    <property type="match status" value="1"/>
</dbReference>
<proteinExistence type="predicted"/>
<geneLocation type="plasmid" evidence="7 8">
    <name>unnamed4</name>
</geneLocation>
<dbReference type="PROSITE" id="PS50977">
    <property type="entry name" value="HTH_TETR_2"/>
    <property type="match status" value="1"/>
</dbReference>
<dbReference type="Pfam" id="PF00440">
    <property type="entry name" value="TetR_N"/>
    <property type="match status" value="1"/>
</dbReference>
<evidence type="ECO:0000256" key="5">
    <source>
        <dbReference type="PROSITE-ProRule" id="PRU00335"/>
    </source>
</evidence>
<dbReference type="RefSeq" id="WP_071974318.1">
    <property type="nucleotide sequence ID" value="NZ_CP018080.1"/>
</dbReference>
<feature type="DNA-binding region" description="H-T-H motif" evidence="5">
    <location>
        <begin position="36"/>
        <end position="55"/>
    </location>
</feature>
<accession>A0A1J0WNV4</accession>
<evidence type="ECO:0000256" key="1">
    <source>
        <dbReference type="ARBA" id="ARBA00022491"/>
    </source>
</evidence>
<dbReference type="InterPro" id="IPR036271">
    <property type="entry name" value="Tet_transcr_reg_TetR-rel_C_sf"/>
</dbReference>
<evidence type="ECO:0000256" key="3">
    <source>
        <dbReference type="ARBA" id="ARBA00023125"/>
    </source>
</evidence>
<sequence length="222" mass="25510">MTTKRRASRLSPEERTSGILEAARAVFAERGFSDTVMSEIAERAGVVEGSIYRYFRNKRELLFRMAEEWFEEMIAGDETTLRAVSGSRNQLRFIVHRHLQSIHDHPDLSRLVFQHLRPEPDYRDTRLFALNREYAARVVDVVSRGIASGEIRQGVSPSLVRDIIFGSIEHRTWAFLRDEGDFDVDRLADEVVSLVWEGLAAAPGEQDMREILGRIEGHLLRE</sequence>
<keyword evidence="7" id="KW-0614">Plasmid</keyword>
<dbReference type="Proteomes" id="UP000181897">
    <property type="component" value="Plasmid unnamed4"/>
</dbReference>
<keyword evidence="3 5" id="KW-0238">DNA-binding</keyword>
<dbReference type="SUPFAM" id="SSF46689">
    <property type="entry name" value="Homeodomain-like"/>
    <property type="match status" value="1"/>
</dbReference>
<protein>
    <recommendedName>
        <fullName evidence="6">HTH tetR-type domain-containing protein</fullName>
    </recommendedName>
</protein>
<organism evidence="7 8">
    <name type="scientific">Sulfitobacter alexandrii</name>
    <dbReference type="NCBI Taxonomy" id="1917485"/>
    <lineage>
        <taxon>Bacteria</taxon>
        <taxon>Pseudomonadati</taxon>
        <taxon>Pseudomonadota</taxon>
        <taxon>Alphaproteobacteria</taxon>
        <taxon>Rhodobacterales</taxon>
        <taxon>Roseobacteraceae</taxon>
        <taxon>Sulfitobacter</taxon>
    </lineage>
</organism>
<evidence type="ECO:0000313" key="7">
    <source>
        <dbReference type="EMBL" id="APE46007.1"/>
    </source>
</evidence>
<dbReference type="InterPro" id="IPR041490">
    <property type="entry name" value="KstR2_TetR_C"/>
</dbReference>